<dbReference type="PRINTS" id="PR00260">
    <property type="entry name" value="CHEMTRNSDUCR"/>
</dbReference>
<feature type="domain" description="HAMP" evidence="7">
    <location>
        <begin position="213"/>
        <end position="265"/>
    </location>
</feature>
<feature type="transmembrane region" description="Helical" evidence="4">
    <location>
        <begin position="190"/>
        <end position="211"/>
    </location>
</feature>
<feature type="domain" description="Methyl-accepting transducer" evidence="5">
    <location>
        <begin position="270"/>
        <end position="499"/>
    </location>
</feature>
<dbReference type="SMART" id="SM00283">
    <property type="entry name" value="MA"/>
    <property type="match status" value="1"/>
</dbReference>
<organism evidence="8 9">
    <name type="scientific">Clostridium yunnanense</name>
    <dbReference type="NCBI Taxonomy" id="2800325"/>
    <lineage>
        <taxon>Bacteria</taxon>
        <taxon>Bacillati</taxon>
        <taxon>Bacillota</taxon>
        <taxon>Clostridia</taxon>
        <taxon>Eubacteriales</taxon>
        <taxon>Clostridiaceae</taxon>
        <taxon>Clostridium</taxon>
    </lineage>
</organism>
<evidence type="ECO:0000256" key="2">
    <source>
        <dbReference type="ARBA" id="ARBA00029447"/>
    </source>
</evidence>
<sequence length="570" mass="62000">MKSIKNMKIKTKLISGFIIVSLFITALGTIAAVNMNSINNRTGDMYSKNLIPSSDLAQVQKNLLLIRSDLLLMIYEKSTSKLEQRVSEISSLSDENTKLLNSYKTSTNNSEQQNIFNGLESTYIPKYAEGRSGIIKLVQEGKFDQASAMVPEVTASREKVEADISKLIQLNKAEAEKANNENNKTFNSQLILMAVIVGLGTILAIVIGLIISNFINKPLQQLLFAANNIAEGDLNVTLHEAGEDEIGQLTKAFRTMSENINDVMTNISIASIQVASGSKQVSDSSTNLSQASTEQASSVEELTSSLEEIAAQTRQNAENANKANDLSERVKNNALQGDTHMNGMLKAMEEINSDSSNIYKIIKVIDEIAFQTNILALNAAVEAARAGQHGKGFAVVAEEVRNLAARSANAAKETTVMIEGSIQKVQDGTKIANETANALNSIVEGISKVSNLVNEIAIASNEQASGIDQINQGILQVSTVVQNNSATSEESAAASEELSTQAELLRKQVEKFKLKKTQYSNTNLTELNSLNPEVIKMLEQMYNENQNVSKKTNTIKTNKINLSDTDFGKY</sequence>
<accession>A0ABS1EMA5</accession>
<evidence type="ECO:0000313" key="9">
    <source>
        <dbReference type="Proteomes" id="UP000596739"/>
    </source>
</evidence>
<evidence type="ECO:0000256" key="1">
    <source>
        <dbReference type="ARBA" id="ARBA00022500"/>
    </source>
</evidence>
<gene>
    <name evidence="8" type="ORF">JHL18_07500</name>
</gene>
<protein>
    <submittedName>
        <fullName evidence="8">MCP four helix bundle domain-containing protein</fullName>
    </submittedName>
</protein>
<dbReference type="Proteomes" id="UP000596739">
    <property type="component" value="Unassembled WGS sequence"/>
</dbReference>
<comment type="similarity">
    <text evidence="2">Belongs to the methyl-accepting chemotaxis (MCP) protein family.</text>
</comment>
<dbReference type="Gene3D" id="6.10.340.10">
    <property type="match status" value="1"/>
</dbReference>
<dbReference type="InterPro" id="IPR000727">
    <property type="entry name" value="T_SNARE_dom"/>
</dbReference>
<comment type="caution">
    <text evidence="8">The sequence shown here is derived from an EMBL/GenBank/DDBJ whole genome shotgun (WGS) entry which is preliminary data.</text>
</comment>
<dbReference type="InterPro" id="IPR051310">
    <property type="entry name" value="MCP_chemotaxis"/>
</dbReference>
<dbReference type="PROSITE" id="PS50885">
    <property type="entry name" value="HAMP"/>
    <property type="match status" value="1"/>
</dbReference>
<keyword evidence="3" id="KW-0807">Transducer</keyword>
<keyword evidence="4" id="KW-0812">Transmembrane</keyword>
<keyword evidence="4" id="KW-1133">Transmembrane helix</keyword>
<dbReference type="RefSeq" id="WP_200267712.1">
    <property type="nucleotide sequence ID" value="NZ_JAENHN010000025.1"/>
</dbReference>
<evidence type="ECO:0000259" key="5">
    <source>
        <dbReference type="PROSITE" id="PS50111"/>
    </source>
</evidence>
<feature type="domain" description="T-SNARE coiled-coil homology" evidence="6">
    <location>
        <begin position="429"/>
        <end position="491"/>
    </location>
</feature>
<dbReference type="Pfam" id="PF12729">
    <property type="entry name" value="4HB_MCP_1"/>
    <property type="match status" value="1"/>
</dbReference>
<keyword evidence="9" id="KW-1185">Reference proteome</keyword>
<evidence type="ECO:0000259" key="6">
    <source>
        <dbReference type="PROSITE" id="PS50192"/>
    </source>
</evidence>
<keyword evidence="4" id="KW-0472">Membrane</keyword>
<name>A0ABS1EMA5_9CLOT</name>
<dbReference type="InterPro" id="IPR003660">
    <property type="entry name" value="HAMP_dom"/>
</dbReference>
<reference evidence="9" key="1">
    <citation type="submission" date="2021-01" db="EMBL/GenBank/DDBJ databases">
        <title>Genome public.</title>
        <authorList>
            <person name="Liu C."/>
            <person name="Sun Q."/>
        </authorList>
    </citation>
    <scope>NUCLEOTIDE SEQUENCE [LARGE SCALE GENOMIC DNA]</scope>
    <source>
        <strain evidence="9">YIM B02505</strain>
    </source>
</reference>
<proteinExistence type="inferred from homology"/>
<dbReference type="CDD" id="cd11386">
    <property type="entry name" value="MCP_signal"/>
    <property type="match status" value="1"/>
</dbReference>
<dbReference type="Gene3D" id="1.10.287.950">
    <property type="entry name" value="Methyl-accepting chemotaxis protein"/>
    <property type="match status" value="1"/>
</dbReference>
<dbReference type="Pfam" id="PF00672">
    <property type="entry name" value="HAMP"/>
    <property type="match status" value="1"/>
</dbReference>
<dbReference type="PANTHER" id="PTHR43531:SF11">
    <property type="entry name" value="METHYL-ACCEPTING CHEMOTAXIS PROTEIN 3"/>
    <property type="match status" value="1"/>
</dbReference>
<dbReference type="PANTHER" id="PTHR43531">
    <property type="entry name" value="PROTEIN ICFG"/>
    <property type="match status" value="1"/>
</dbReference>
<evidence type="ECO:0000256" key="4">
    <source>
        <dbReference type="SAM" id="Phobius"/>
    </source>
</evidence>
<evidence type="ECO:0000259" key="7">
    <source>
        <dbReference type="PROSITE" id="PS50885"/>
    </source>
</evidence>
<dbReference type="PROSITE" id="PS50192">
    <property type="entry name" value="T_SNARE"/>
    <property type="match status" value="1"/>
</dbReference>
<dbReference type="SUPFAM" id="SSF58104">
    <property type="entry name" value="Methyl-accepting chemotaxis protein (MCP) signaling domain"/>
    <property type="match status" value="1"/>
</dbReference>
<dbReference type="InterPro" id="IPR004090">
    <property type="entry name" value="Chemotax_Me-accpt_rcpt"/>
</dbReference>
<evidence type="ECO:0000313" key="8">
    <source>
        <dbReference type="EMBL" id="MBK1810477.1"/>
    </source>
</evidence>
<evidence type="ECO:0000256" key="3">
    <source>
        <dbReference type="PROSITE-ProRule" id="PRU00284"/>
    </source>
</evidence>
<dbReference type="EMBL" id="JAENHN010000025">
    <property type="protein sequence ID" value="MBK1810477.1"/>
    <property type="molecule type" value="Genomic_DNA"/>
</dbReference>
<dbReference type="InterPro" id="IPR024478">
    <property type="entry name" value="HlyB_4HB_MCP"/>
</dbReference>
<dbReference type="CDD" id="cd06225">
    <property type="entry name" value="HAMP"/>
    <property type="match status" value="1"/>
</dbReference>
<dbReference type="InterPro" id="IPR004089">
    <property type="entry name" value="MCPsignal_dom"/>
</dbReference>
<dbReference type="PROSITE" id="PS50111">
    <property type="entry name" value="CHEMOTAXIS_TRANSDUC_2"/>
    <property type="match status" value="1"/>
</dbReference>
<dbReference type="SMART" id="SM00304">
    <property type="entry name" value="HAMP"/>
    <property type="match status" value="1"/>
</dbReference>
<dbReference type="Pfam" id="PF00015">
    <property type="entry name" value="MCPsignal"/>
    <property type="match status" value="1"/>
</dbReference>
<keyword evidence="1" id="KW-0145">Chemotaxis</keyword>